<evidence type="ECO:0000256" key="10">
    <source>
        <dbReference type="ARBA" id="ARBA00022782"/>
    </source>
</evidence>
<keyword evidence="7" id="KW-0540">Nuclease</keyword>
<gene>
    <name evidence="15" type="ORF">RIMI_LOCUS452576</name>
</gene>
<evidence type="ECO:0000256" key="9">
    <source>
        <dbReference type="ARBA" id="ARBA00022759"/>
    </source>
</evidence>
<evidence type="ECO:0000256" key="6">
    <source>
        <dbReference type="ARBA" id="ARBA00022695"/>
    </source>
</evidence>
<dbReference type="InterPro" id="IPR041373">
    <property type="entry name" value="RT_RNaseH"/>
</dbReference>
<dbReference type="InterPro" id="IPR011989">
    <property type="entry name" value="ARM-like"/>
</dbReference>
<keyword evidence="10" id="KW-0221">Differentiation</keyword>
<dbReference type="SUPFAM" id="SSF48452">
    <property type="entry name" value="TPR-like"/>
    <property type="match status" value="1"/>
</dbReference>
<organism evidence="15 16">
    <name type="scientific">Ranitomeya imitator</name>
    <name type="common">mimic poison frog</name>
    <dbReference type="NCBI Taxonomy" id="111125"/>
    <lineage>
        <taxon>Eukaryota</taxon>
        <taxon>Metazoa</taxon>
        <taxon>Chordata</taxon>
        <taxon>Craniata</taxon>
        <taxon>Vertebrata</taxon>
        <taxon>Euteleostomi</taxon>
        <taxon>Amphibia</taxon>
        <taxon>Batrachia</taxon>
        <taxon>Anura</taxon>
        <taxon>Neobatrachia</taxon>
        <taxon>Hyloidea</taxon>
        <taxon>Dendrobatidae</taxon>
        <taxon>Dendrobatinae</taxon>
        <taxon>Ranitomeya</taxon>
    </lineage>
</organism>
<dbReference type="PANTHER" id="PTHR45994:SF2">
    <property type="entry name" value="PROTEIN UNC-45 HOMOLOG B"/>
    <property type="match status" value="1"/>
</dbReference>
<feature type="domain" description="UNC-45/Cro1/She4 central" evidence="13">
    <location>
        <begin position="282"/>
        <end position="465"/>
    </location>
</feature>
<dbReference type="Pfam" id="PF17917">
    <property type="entry name" value="RT_RNaseH"/>
    <property type="match status" value="1"/>
</dbReference>
<proteinExistence type="predicted"/>
<dbReference type="Pfam" id="PF11701">
    <property type="entry name" value="UNC45-central"/>
    <property type="match status" value="1"/>
</dbReference>
<dbReference type="Gene3D" id="1.25.40.10">
    <property type="entry name" value="Tetratricopeptide repeat domain"/>
    <property type="match status" value="1"/>
</dbReference>
<evidence type="ECO:0000256" key="5">
    <source>
        <dbReference type="ARBA" id="ARBA00022679"/>
    </source>
</evidence>
<evidence type="ECO:0000256" key="1">
    <source>
        <dbReference type="ARBA" id="ARBA00004556"/>
    </source>
</evidence>
<dbReference type="InterPro" id="IPR043502">
    <property type="entry name" value="DNA/RNA_pol_sf"/>
</dbReference>
<keyword evidence="2" id="KW-0217">Developmental protein</keyword>
<keyword evidence="3" id="KW-0963">Cytoplasm</keyword>
<evidence type="ECO:0000256" key="3">
    <source>
        <dbReference type="ARBA" id="ARBA00022490"/>
    </source>
</evidence>
<keyword evidence="4" id="KW-0517">Myogenesis</keyword>
<dbReference type="Gene3D" id="1.25.10.10">
    <property type="entry name" value="Leucine-rich Repeat Variant"/>
    <property type="match status" value="3"/>
</dbReference>
<dbReference type="CDD" id="cd09274">
    <property type="entry name" value="RNase_HI_RT_Ty3"/>
    <property type="match status" value="1"/>
</dbReference>
<evidence type="ECO:0000259" key="13">
    <source>
        <dbReference type="Pfam" id="PF11701"/>
    </source>
</evidence>
<protein>
    <recommendedName>
        <fullName evidence="17">Protein unc-45 homolog B</fullName>
    </recommendedName>
</protein>
<evidence type="ECO:0008006" key="17">
    <source>
        <dbReference type="Google" id="ProtNLM"/>
    </source>
</evidence>
<evidence type="ECO:0000256" key="7">
    <source>
        <dbReference type="ARBA" id="ARBA00022722"/>
    </source>
</evidence>
<keyword evidence="9" id="KW-0255">Endonuclease</keyword>
<dbReference type="InterPro" id="IPR016024">
    <property type="entry name" value="ARM-type_fold"/>
</dbReference>
<evidence type="ECO:0000313" key="15">
    <source>
        <dbReference type="EMBL" id="CAJ0917196.1"/>
    </source>
</evidence>
<feature type="domain" description="Reverse transcriptase RNase H-like" evidence="14">
    <location>
        <begin position="847"/>
        <end position="948"/>
    </location>
</feature>
<evidence type="ECO:0000313" key="16">
    <source>
        <dbReference type="Proteomes" id="UP001176940"/>
    </source>
</evidence>
<dbReference type="PANTHER" id="PTHR45994">
    <property type="entry name" value="FI21225P1"/>
    <property type="match status" value="1"/>
</dbReference>
<dbReference type="SUPFAM" id="SSF48371">
    <property type="entry name" value="ARM repeat"/>
    <property type="match status" value="3"/>
</dbReference>
<keyword evidence="11" id="KW-0378">Hydrolase</keyword>
<evidence type="ECO:0000256" key="2">
    <source>
        <dbReference type="ARBA" id="ARBA00022473"/>
    </source>
</evidence>
<evidence type="ECO:0000256" key="11">
    <source>
        <dbReference type="ARBA" id="ARBA00022801"/>
    </source>
</evidence>
<reference evidence="15" key="1">
    <citation type="submission" date="2023-07" db="EMBL/GenBank/DDBJ databases">
        <authorList>
            <person name="Stuckert A."/>
        </authorList>
    </citation>
    <scope>NUCLEOTIDE SEQUENCE</scope>
</reference>
<dbReference type="InterPro" id="IPR024660">
    <property type="entry name" value="UCS_central_dom"/>
</dbReference>
<evidence type="ECO:0000256" key="4">
    <source>
        <dbReference type="ARBA" id="ARBA00022541"/>
    </source>
</evidence>
<accession>A0ABN9KRZ2</accession>
<keyword evidence="16" id="KW-1185">Reference proteome</keyword>
<comment type="caution">
    <text evidence="15">The sequence shown here is derived from an EMBL/GenBank/DDBJ whole genome shotgun (WGS) entry which is preliminary data.</text>
</comment>
<evidence type="ECO:0000256" key="8">
    <source>
        <dbReference type="ARBA" id="ARBA00022737"/>
    </source>
</evidence>
<keyword evidence="8" id="KW-0677">Repeat</keyword>
<sequence>MRLPIIREDQNIIQVYNQEFIQENYVQAASDASKAIDVDASDVKALFRRCQALEKLGKLDQAFKDVQRCATLEPKNQTFQEILHRIGTDIHQKAGSIATSTHSLSQYTLHVQFSTDSRVQKMFEILLDPNTEKEKREKAVNNLIVLGREEAGAERIFQNNGVNLLLQLVATKDTELILSAVRTLSGMCTGHRARAAAILHLVGFDRICRIMAMDNEEIALATCNLVQNIVDSLTKEDRKEHGKEEALVLDTKKDLRMITTHLLDMLVSKNVSGHGRDQALNLLNKNIPRYDLKNKDNSKTLFVVDAGLKKILKVLSQIPELPNCLSLTVNTRLTASILLNKLYDDLRCDPERDNFRQICEEYITGQFDPKNMEKNLHAIQTVSGILQGPFDLGNKLLGLQGVMEMMVALTASENEVDQLIAVEALIHASTKLNRATFIITNGVSLLKDIYKKTKNEKKIKIRALVDIVPVYQIKGISKLVKLCLPKVQCFCDSLTSPPSERQGLCKLGSAGGTDYGLRQFAEGSTDKLAKQCRKWLCNPSIDIQTRKWAVEGLAYLTLDADVKDDFVEDEQALQAMFDMSKTSDKTILYSVASTLVNCTNSYDVKEDKKDFVTKRVKRLLQADIISALSCMVKADNAILTDQTKEQLARVFLALCEDPKDRGTIVAQGGGKAMIPLALEGTEVGKTKAAHGLAKIAAVSNPDIAFPGERIYEVVRPLVGLLNTEKDGMQNFEALLALTNLSGKSEKLRFVFPILDRLCFVFFLPLKLWVIRDLDGGMDVQGLFSRVDQLAARVQRIQDYVVQTSALEPRIPTPDLFYGDRSKFLNFKNNCKLFFALKPRSSGDPIQQVEVDASEIGAGAVLSQRNSDGSLMKPCAFFSQKFSPAECNYDVGNRELLAMKWAFKEWRHWLEGAKHRIVVLTDHKNLIYLESAKRLNPRQAWWSLFFSSFDFVELRMLKRMPSLGVFLPDSPGVLEPVGILREGVILSAISPDLRRALREFQADKPDRCPVGKLFVPDRWTRQVEPSDCPGVDSVMDRLQQIWTHVVDNLTLSQEKAQRFANRRRQKIIKEKALSDIENYMFENHEQIRQAATECMCNLSLNKEVQERFTADGNDRLKLVILLCGEEDEVKLQRAAAGTLAVLTGAQKQLCHKMTQVTTQWMEILQRLCLNEDLQVQHRGIVIAYNLICADQELAKKLVEAEMLEILTVIGKEENNPNKQHIIAVAKEALIKCLDYGLIKPVS</sequence>
<dbReference type="SUPFAM" id="SSF56672">
    <property type="entry name" value="DNA/RNA polymerases"/>
    <property type="match status" value="1"/>
</dbReference>
<dbReference type="EMBL" id="CAUEEQ010000536">
    <property type="protein sequence ID" value="CAJ0917196.1"/>
    <property type="molecule type" value="Genomic_DNA"/>
</dbReference>
<evidence type="ECO:0000259" key="14">
    <source>
        <dbReference type="Pfam" id="PF17917"/>
    </source>
</evidence>
<keyword evidence="12" id="KW-0695">RNA-directed DNA polymerase</keyword>
<keyword evidence="6" id="KW-0548">Nucleotidyltransferase</keyword>
<comment type="subcellular location">
    <subcellularLocation>
        <location evidence="1">Cytoplasm</location>
        <location evidence="1">Perinuclear region</location>
    </subcellularLocation>
</comment>
<dbReference type="Proteomes" id="UP001176940">
    <property type="component" value="Unassembled WGS sequence"/>
</dbReference>
<name>A0ABN9KRZ2_9NEOB</name>
<evidence type="ECO:0000256" key="12">
    <source>
        <dbReference type="ARBA" id="ARBA00022918"/>
    </source>
</evidence>
<keyword evidence="5" id="KW-0808">Transferase</keyword>
<dbReference type="Gene3D" id="3.10.20.370">
    <property type="match status" value="1"/>
</dbReference>
<dbReference type="InterPro" id="IPR011990">
    <property type="entry name" value="TPR-like_helical_dom_sf"/>
</dbReference>